<evidence type="ECO:0000313" key="2">
    <source>
        <dbReference type="Proteomes" id="UP000236291"/>
    </source>
</evidence>
<organism evidence="1 2">
    <name type="scientific">Trifolium pratense</name>
    <name type="common">Red clover</name>
    <dbReference type="NCBI Taxonomy" id="57577"/>
    <lineage>
        <taxon>Eukaryota</taxon>
        <taxon>Viridiplantae</taxon>
        <taxon>Streptophyta</taxon>
        <taxon>Embryophyta</taxon>
        <taxon>Tracheophyta</taxon>
        <taxon>Spermatophyta</taxon>
        <taxon>Magnoliopsida</taxon>
        <taxon>eudicotyledons</taxon>
        <taxon>Gunneridae</taxon>
        <taxon>Pentapetalae</taxon>
        <taxon>rosids</taxon>
        <taxon>fabids</taxon>
        <taxon>Fabales</taxon>
        <taxon>Fabaceae</taxon>
        <taxon>Papilionoideae</taxon>
        <taxon>50 kb inversion clade</taxon>
        <taxon>NPAAA clade</taxon>
        <taxon>Hologalegina</taxon>
        <taxon>IRL clade</taxon>
        <taxon>Trifolieae</taxon>
        <taxon>Trifolium</taxon>
    </lineage>
</organism>
<sequence>MLPQDVSGKRASGIALVASVGRMVLGRP</sequence>
<dbReference type="Proteomes" id="UP000236291">
    <property type="component" value="Unassembled WGS sequence"/>
</dbReference>
<name>A0A2K3KLF2_TRIPR</name>
<feature type="non-terminal residue" evidence="1">
    <location>
        <position position="28"/>
    </location>
</feature>
<accession>A0A2K3KLF2</accession>
<reference evidence="1 2" key="1">
    <citation type="journal article" date="2014" name="Am. J. Bot.">
        <title>Genome assembly and annotation for red clover (Trifolium pratense; Fabaceae).</title>
        <authorList>
            <person name="Istvanek J."/>
            <person name="Jaros M."/>
            <person name="Krenek A."/>
            <person name="Repkova J."/>
        </authorList>
    </citation>
    <scope>NUCLEOTIDE SEQUENCE [LARGE SCALE GENOMIC DNA]</scope>
    <source>
        <strain evidence="2">cv. Tatra</strain>
        <tissue evidence="1">Young leaves</tissue>
    </source>
</reference>
<dbReference type="EMBL" id="ASHM01204116">
    <property type="protein sequence ID" value="PNX67110.1"/>
    <property type="molecule type" value="Genomic_DNA"/>
</dbReference>
<dbReference type="AlphaFoldDB" id="A0A2K3KLF2"/>
<protein>
    <submittedName>
        <fullName evidence="1">Uncharacterized protein</fullName>
    </submittedName>
</protein>
<comment type="caution">
    <text evidence="1">The sequence shown here is derived from an EMBL/GenBank/DDBJ whole genome shotgun (WGS) entry which is preliminary data.</text>
</comment>
<proteinExistence type="predicted"/>
<reference evidence="1 2" key="2">
    <citation type="journal article" date="2017" name="Front. Plant Sci.">
        <title>Gene Classification and Mining of Molecular Markers Useful in Red Clover (Trifolium pratense) Breeding.</title>
        <authorList>
            <person name="Istvanek J."/>
            <person name="Dluhosova J."/>
            <person name="Dluhos P."/>
            <person name="Patkova L."/>
            <person name="Nedelnik J."/>
            <person name="Repkova J."/>
        </authorList>
    </citation>
    <scope>NUCLEOTIDE SEQUENCE [LARGE SCALE GENOMIC DNA]</scope>
    <source>
        <strain evidence="2">cv. Tatra</strain>
        <tissue evidence="1">Young leaves</tissue>
    </source>
</reference>
<evidence type="ECO:0000313" key="1">
    <source>
        <dbReference type="EMBL" id="PNX67110.1"/>
    </source>
</evidence>
<gene>
    <name evidence="1" type="ORF">L195_g063367</name>
</gene>